<protein>
    <recommendedName>
        <fullName evidence="3">Ribosomal protein S1</fullName>
    </recommendedName>
</protein>
<accession>A0A501PN99</accession>
<evidence type="ECO:0000313" key="1">
    <source>
        <dbReference type="EMBL" id="TPD61424.1"/>
    </source>
</evidence>
<dbReference type="EMBL" id="VFIY01000005">
    <property type="protein sequence ID" value="TPD61424.1"/>
    <property type="molecule type" value="Genomic_DNA"/>
</dbReference>
<dbReference type="Pfam" id="PF20099">
    <property type="entry name" value="DUF6489"/>
    <property type="match status" value="1"/>
</dbReference>
<dbReference type="RefSeq" id="WP_139938752.1">
    <property type="nucleotide sequence ID" value="NZ_JBHSYP010000003.1"/>
</dbReference>
<evidence type="ECO:0008006" key="3">
    <source>
        <dbReference type="Google" id="ProtNLM"/>
    </source>
</evidence>
<dbReference type="AlphaFoldDB" id="A0A501PN99"/>
<name>A0A501PN99_9PROT</name>
<dbReference type="InterPro" id="IPR045502">
    <property type="entry name" value="DUF6489"/>
</dbReference>
<sequence length="82" mass="9274">MKVTIDIDCTPKEARQFLGLPDLEPIQQAFMTELQDKMTSGLSPEDMDKMFQMWVAPSLNMAGQGLETFQNIFWNTGGKSDK</sequence>
<dbReference type="OrthoDB" id="5740990at2"/>
<gene>
    <name evidence="1" type="ORF">FIV46_04235</name>
</gene>
<organism evidence="1 2">
    <name type="scientific">Emcibacter nanhaiensis</name>
    <dbReference type="NCBI Taxonomy" id="1505037"/>
    <lineage>
        <taxon>Bacteria</taxon>
        <taxon>Pseudomonadati</taxon>
        <taxon>Pseudomonadota</taxon>
        <taxon>Alphaproteobacteria</taxon>
        <taxon>Emcibacterales</taxon>
        <taxon>Emcibacteraceae</taxon>
        <taxon>Emcibacter</taxon>
    </lineage>
</organism>
<comment type="caution">
    <text evidence="1">The sequence shown here is derived from an EMBL/GenBank/DDBJ whole genome shotgun (WGS) entry which is preliminary data.</text>
</comment>
<proteinExistence type="predicted"/>
<evidence type="ECO:0000313" key="2">
    <source>
        <dbReference type="Proteomes" id="UP000319148"/>
    </source>
</evidence>
<reference evidence="2" key="1">
    <citation type="submission" date="2019-06" db="EMBL/GenBank/DDBJ databases">
        <title>The complete genome of Emcibacter congregatus ZYLT.</title>
        <authorList>
            <person name="Zhao Z."/>
        </authorList>
    </citation>
    <scope>NUCLEOTIDE SEQUENCE [LARGE SCALE GENOMIC DNA]</scope>
    <source>
        <strain evidence="2">MCCC 1A06723</strain>
    </source>
</reference>
<keyword evidence="2" id="KW-1185">Reference proteome</keyword>
<dbReference type="Proteomes" id="UP000319148">
    <property type="component" value="Unassembled WGS sequence"/>
</dbReference>